<keyword evidence="3" id="KW-1185">Reference proteome</keyword>
<evidence type="ECO:0000256" key="1">
    <source>
        <dbReference type="SAM" id="Phobius"/>
    </source>
</evidence>
<dbReference type="OrthoDB" id="34086at2157"/>
<feature type="transmembrane region" description="Helical" evidence="1">
    <location>
        <begin position="97"/>
        <end position="113"/>
    </location>
</feature>
<sequence length="157" mass="17222">MSQNPDPRFNYLRYATIISYFFSSIAAVAFMTLAIIRATFEAAYTYDVSGLFVVPNIVLLAIEVGTPIFSVMFDAVVILGIQLMLNRIYVMNTIKSIIVIVLMAIIFASVLGHKPDNPFAQATELPFLGSGAVAVIFNAVPIGTSLAMRNIERKMYG</sequence>
<evidence type="ECO:0000313" key="2">
    <source>
        <dbReference type="EMBL" id="AWS00253.1"/>
    </source>
</evidence>
<name>A0A2U9IWB1_9CREN</name>
<dbReference type="KEGG" id="mhk:DFR87_11845"/>
<reference evidence="2 3" key="1">
    <citation type="submission" date="2018-05" db="EMBL/GenBank/DDBJ databases">
        <title>Complete Genome Sequences of Extremely Thermoacidophilic, Metal-Mobilizing Type-Strain Members of the Archaeal Family Sulfolobaceae: Acidianus brierleyi DSM-1651T, Acidianus sulfidivorans DSM-18786T, Metallosphaera hakonensis DSM-7519T, and Metallosphaera prunae DSM-10039T.</title>
        <authorList>
            <person name="Counts J.A."/>
            <person name="Kelly R.M."/>
        </authorList>
    </citation>
    <scope>NUCLEOTIDE SEQUENCE [LARGE SCALE GENOMIC DNA]</scope>
    <source>
        <strain evidence="2 3">HO1-1</strain>
    </source>
</reference>
<feature type="transmembrane region" description="Helical" evidence="1">
    <location>
        <begin position="125"/>
        <end position="148"/>
    </location>
</feature>
<dbReference type="EMBL" id="CP029287">
    <property type="protein sequence ID" value="AWS00253.1"/>
    <property type="molecule type" value="Genomic_DNA"/>
</dbReference>
<feature type="transmembrane region" description="Helical" evidence="1">
    <location>
        <begin position="68"/>
        <end position="85"/>
    </location>
</feature>
<evidence type="ECO:0000313" key="3">
    <source>
        <dbReference type="Proteomes" id="UP000247586"/>
    </source>
</evidence>
<keyword evidence="1" id="KW-0472">Membrane</keyword>
<keyword evidence="1" id="KW-0812">Transmembrane</keyword>
<accession>A0A2U9IWB1</accession>
<dbReference type="GeneID" id="36836045"/>
<dbReference type="AlphaFoldDB" id="A0A2U9IWB1"/>
<dbReference type="RefSeq" id="WP_054837528.1">
    <property type="nucleotide sequence ID" value="NZ_BBBA01000080.1"/>
</dbReference>
<proteinExistence type="predicted"/>
<reference evidence="3" key="3">
    <citation type="submission" date="2020-03" db="EMBL/GenBank/DDBJ databases">
        <title>Sequencing and Assembly of Multiple Reported Metal-Biooxidizing Members of the Extremely Thermoacidophilic Archaeal Family Sulfolobaceae.</title>
        <authorList>
            <person name="Counts J.A."/>
            <person name="Kelly R.M."/>
        </authorList>
    </citation>
    <scope>NUCLEOTIDE SEQUENCE [LARGE SCALE GENOMIC DNA]</scope>
    <source>
        <strain evidence="3">HO1-1</strain>
    </source>
</reference>
<gene>
    <name evidence="2" type="ORF">DFR87_11845</name>
</gene>
<organism evidence="2 3">
    <name type="scientific">Metallosphaera hakonensis JCM 8857 = DSM 7519</name>
    <dbReference type="NCBI Taxonomy" id="1293036"/>
    <lineage>
        <taxon>Archaea</taxon>
        <taxon>Thermoproteota</taxon>
        <taxon>Thermoprotei</taxon>
        <taxon>Sulfolobales</taxon>
        <taxon>Sulfolobaceae</taxon>
        <taxon>Metallosphaera</taxon>
    </lineage>
</organism>
<keyword evidence="1" id="KW-1133">Transmembrane helix</keyword>
<protein>
    <submittedName>
        <fullName evidence="2">Uncharacterized protein</fullName>
    </submittedName>
</protein>
<dbReference type="Proteomes" id="UP000247586">
    <property type="component" value="Chromosome"/>
</dbReference>
<reference evidence="3" key="2">
    <citation type="submission" date="2020-03" db="EMBL/GenBank/DDBJ databases">
        <title>Complete Genome Sequences of Extremely Thermoacidophilic, Metal-Mobilizing Type-Strain Members of the Archaeal Family Sulfolobaceae: Acidianus brierleyi DSM-1651T, Acidianus sulfidivorans DSM-18786T, Metallosphaera hakonensis DSM-7519T, and Metallosphaera prunae DSM-10039T.</title>
        <authorList>
            <person name="Counts J.A."/>
            <person name="Kelly R.M."/>
        </authorList>
    </citation>
    <scope>NUCLEOTIDE SEQUENCE [LARGE SCALE GENOMIC DNA]</scope>
    <source>
        <strain evidence="3">HO1-1</strain>
    </source>
</reference>
<feature type="transmembrane region" description="Helical" evidence="1">
    <location>
        <begin position="12"/>
        <end position="36"/>
    </location>
</feature>
<dbReference type="STRING" id="1293036.GCA_001315825_03221"/>